<evidence type="ECO:0000313" key="4">
    <source>
        <dbReference type="Proteomes" id="UP000784294"/>
    </source>
</evidence>
<gene>
    <name evidence="3" type="ORF">PXEA_LOCUS4974</name>
</gene>
<dbReference type="Proteomes" id="UP000784294">
    <property type="component" value="Unassembled WGS sequence"/>
</dbReference>
<name>A0A3S5BP28_9PLAT</name>
<accession>A0A3S5BP28</accession>
<feature type="non-terminal residue" evidence="3">
    <location>
        <position position="1"/>
    </location>
</feature>
<protein>
    <submittedName>
        <fullName evidence="3">Uncharacterized protein</fullName>
    </submittedName>
</protein>
<sequence length="126" mass="13707">FFSFIFTCCYFALSASAGPSTGTHATSRSTSPGTVDTSRDAVIDRFARQTRPIGLDLFTGQHTLNDMTDTQQQQYHYAQQQQQLLLSPHLVMMPASGALPTTRISVAVAPPPGMLIQPGRLDESFS</sequence>
<keyword evidence="2" id="KW-0732">Signal</keyword>
<dbReference type="AlphaFoldDB" id="A0A3S5BP28"/>
<feature type="region of interest" description="Disordered" evidence="1">
    <location>
        <begin position="17"/>
        <end position="36"/>
    </location>
</feature>
<evidence type="ECO:0000256" key="1">
    <source>
        <dbReference type="SAM" id="MobiDB-lite"/>
    </source>
</evidence>
<keyword evidence="4" id="KW-1185">Reference proteome</keyword>
<feature type="signal peptide" evidence="2">
    <location>
        <begin position="1"/>
        <end position="17"/>
    </location>
</feature>
<dbReference type="EMBL" id="CAAALY010012075">
    <property type="protein sequence ID" value="VEL11534.1"/>
    <property type="molecule type" value="Genomic_DNA"/>
</dbReference>
<reference evidence="3" key="1">
    <citation type="submission" date="2018-11" db="EMBL/GenBank/DDBJ databases">
        <authorList>
            <consortium name="Pathogen Informatics"/>
        </authorList>
    </citation>
    <scope>NUCLEOTIDE SEQUENCE</scope>
</reference>
<comment type="caution">
    <text evidence="3">The sequence shown here is derived from an EMBL/GenBank/DDBJ whole genome shotgun (WGS) entry which is preliminary data.</text>
</comment>
<organism evidence="3 4">
    <name type="scientific">Protopolystoma xenopodis</name>
    <dbReference type="NCBI Taxonomy" id="117903"/>
    <lineage>
        <taxon>Eukaryota</taxon>
        <taxon>Metazoa</taxon>
        <taxon>Spiralia</taxon>
        <taxon>Lophotrochozoa</taxon>
        <taxon>Platyhelminthes</taxon>
        <taxon>Monogenea</taxon>
        <taxon>Polyopisthocotylea</taxon>
        <taxon>Polystomatidea</taxon>
        <taxon>Polystomatidae</taxon>
        <taxon>Protopolystoma</taxon>
    </lineage>
</organism>
<evidence type="ECO:0000256" key="2">
    <source>
        <dbReference type="SAM" id="SignalP"/>
    </source>
</evidence>
<evidence type="ECO:0000313" key="3">
    <source>
        <dbReference type="EMBL" id="VEL11534.1"/>
    </source>
</evidence>
<feature type="chain" id="PRO_5018597251" evidence="2">
    <location>
        <begin position="18"/>
        <end position="126"/>
    </location>
</feature>
<proteinExistence type="predicted"/>